<reference evidence="2 3" key="1">
    <citation type="submission" date="2019-03" db="EMBL/GenBank/DDBJ databases">
        <title>Genomic Encyclopedia of Type Strains, Phase IV (KMG-IV): sequencing the most valuable type-strain genomes for metagenomic binning, comparative biology and taxonomic classification.</title>
        <authorList>
            <person name="Goeker M."/>
        </authorList>
    </citation>
    <scope>NUCLEOTIDE SEQUENCE [LARGE SCALE GENOMIC DNA]</scope>
    <source>
        <strain evidence="2 3">DSM 13605</strain>
    </source>
</reference>
<gene>
    <name evidence="2" type="ORF">EDC34_1133</name>
</gene>
<dbReference type="AlphaFoldDB" id="A0A4R3MUM6"/>
<keyword evidence="1" id="KW-0732">Signal</keyword>
<feature type="signal peptide" evidence="1">
    <location>
        <begin position="1"/>
        <end position="18"/>
    </location>
</feature>
<dbReference type="Proteomes" id="UP000295414">
    <property type="component" value="Unassembled WGS sequence"/>
</dbReference>
<organism evidence="2 3">
    <name type="scientific">Thermomonas haemolytica</name>
    <dbReference type="NCBI Taxonomy" id="141949"/>
    <lineage>
        <taxon>Bacteria</taxon>
        <taxon>Pseudomonadati</taxon>
        <taxon>Pseudomonadota</taxon>
        <taxon>Gammaproteobacteria</taxon>
        <taxon>Lysobacterales</taxon>
        <taxon>Lysobacteraceae</taxon>
        <taxon>Thermomonas</taxon>
    </lineage>
</organism>
<accession>A0A4R3MUM6</accession>
<evidence type="ECO:0000313" key="3">
    <source>
        <dbReference type="Proteomes" id="UP000295414"/>
    </source>
</evidence>
<dbReference type="OrthoDB" id="5959358at2"/>
<evidence type="ECO:0000313" key="2">
    <source>
        <dbReference type="EMBL" id="TCT20044.1"/>
    </source>
</evidence>
<proteinExistence type="predicted"/>
<keyword evidence="3" id="KW-1185">Reference proteome</keyword>
<protein>
    <recommendedName>
        <fullName evidence="4">Polymer-forming protein</fullName>
    </recommendedName>
</protein>
<evidence type="ECO:0008006" key="4">
    <source>
        <dbReference type="Google" id="ProtNLM"/>
    </source>
</evidence>
<feature type="chain" id="PRO_5020536630" description="Polymer-forming protein" evidence="1">
    <location>
        <begin position="19"/>
        <end position="226"/>
    </location>
</feature>
<dbReference type="EMBL" id="SMAP01000013">
    <property type="protein sequence ID" value="TCT20044.1"/>
    <property type="molecule type" value="Genomic_DNA"/>
</dbReference>
<comment type="caution">
    <text evidence="2">The sequence shown here is derived from an EMBL/GenBank/DDBJ whole genome shotgun (WGS) entry which is preliminary data.</text>
</comment>
<dbReference type="RefSeq" id="WP_114961091.1">
    <property type="nucleotide sequence ID" value="NZ_MSZW01000009.1"/>
</dbReference>
<evidence type="ECO:0000256" key="1">
    <source>
        <dbReference type="SAM" id="SignalP"/>
    </source>
</evidence>
<name>A0A4R3MUM6_9GAMM</name>
<sequence>MKPLLLCTFLLASGVALAAPQAQPPLRDIDKVNGGIVAEAGQAYGRLETVNGGITLGRGARASGVETVNGGIDAGDDVVLRSASTVNGGIRFGQRGRIDGDLETVNGGITLDRGGVVRGKVSTVNGGIGLQASTVEGRVETVTGDITVGGGSRVVGGILVEKPKGTLHGLFGKPKIPRIVIGPEAVVEGPMVFEREVKLYVHASARIGSVTGASVVRYSGERPPAD</sequence>